<keyword evidence="15" id="KW-0418">Kinase</keyword>
<feature type="chain" id="PRO_5040333769" evidence="13">
    <location>
        <begin position="21"/>
        <end position="452"/>
    </location>
</feature>
<keyword evidence="10" id="KW-0325">Glycoprotein</keyword>
<reference evidence="15" key="1">
    <citation type="submission" date="2022-11" db="EMBL/GenBank/DDBJ databases">
        <authorList>
            <person name="Hyden B.L."/>
            <person name="Feng K."/>
            <person name="Yates T."/>
            <person name="Jawdy S."/>
            <person name="Smart L.B."/>
            <person name="Muchero W."/>
        </authorList>
    </citation>
    <scope>NUCLEOTIDE SEQUENCE</scope>
    <source>
        <tissue evidence="15">Shoot tip</tissue>
    </source>
</reference>
<keyword evidence="3" id="KW-0808">Transferase</keyword>
<name>A0A9Q0WM83_9ROSI</name>
<evidence type="ECO:0000256" key="4">
    <source>
        <dbReference type="ARBA" id="ARBA00022692"/>
    </source>
</evidence>
<reference evidence="15" key="2">
    <citation type="journal article" date="2023" name="Int. J. Mol. Sci.">
        <title>De Novo Assembly and Annotation of 11 Diverse Shrub Willow (Salix) Genomes Reveals Novel Gene Organization in Sex-Linked Regions.</title>
        <authorList>
            <person name="Hyden B."/>
            <person name="Feng K."/>
            <person name="Yates T.B."/>
            <person name="Jawdy S."/>
            <person name="Cereghino C."/>
            <person name="Smart L.B."/>
            <person name="Muchero W."/>
        </authorList>
    </citation>
    <scope>NUCLEOTIDE SEQUENCE</scope>
    <source>
        <tissue evidence="15">Shoot tip</tissue>
    </source>
</reference>
<keyword evidence="5 13" id="KW-0732">Signal</keyword>
<evidence type="ECO:0000256" key="2">
    <source>
        <dbReference type="ARBA" id="ARBA00022527"/>
    </source>
</evidence>
<dbReference type="InterPro" id="IPR045272">
    <property type="entry name" value="ANXUR1/2-like"/>
</dbReference>
<keyword evidence="7" id="KW-0067">ATP-binding</keyword>
<evidence type="ECO:0000256" key="11">
    <source>
        <dbReference type="SAM" id="MobiDB-lite"/>
    </source>
</evidence>
<sequence>MKCNSHILFSLIVLYASLNTIPVASRYYKSESDSYVLACGASGAGTDSDGRNWQSDAKYINSLSSSTAATAQNQDSSLPSTIPYMTARIFSSESTYKFSVPKKGRLWVRLHFYPSTYGSLDPNTSYFSVTANTFTLLKNFSASITAQALTQAYIVREFSLIPAYSGILNLTFTPSSNYNNAYAFVNGIEVIPMPDIYQPAALVGVSDQTLDVGSSTLQTMFRLNAAASPLKLTLAFNTPTENLPKSIAPLDVYSTARSMGPGSISASIRRQGSTREYLISILITKQHKEGADVIGWAGSQGVPIYKDYAVYVGDRSGDEELWVALHPSVSMKPEYYDAILNGLEIFKLNDSRGNLAGPNPVPSLMMLQAEAKKGFSPSGSGFVPVIGGILGGSAGIAVLALISIFVYRKTSTTKDTDANHREIAGTEDTGREGTDEPYSSEIFSQLVNPKGK</sequence>
<evidence type="ECO:0000256" key="8">
    <source>
        <dbReference type="ARBA" id="ARBA00022989"/>
    </source>
</evidence>
<dbReference type="EMBL" id="JAPFFM010000003">
    <property type="protein sequence ID" value="KAJ6768518.1"/>
    <property type="molecule type" value="Genomic_DNA"/>
</dbReference>
<accession>A0A9Q0WM83</accession>
<evidence type="ECO:0000256" key="12">
    <source>
        <dbReference type="SAM" id="Phobius"/>
    </source>
</evidence>
<dbReference type="GO" id="GO:0004674">
    <property type="term" value="F:protein serine/threonine kinase activity"/>
    <property type="evidence" value="ECO:0007669"/>
    <property type="project" value="UniProtKB-KW"/>
</dbReference>
<evidence type="ECO:0000256" key="10">
    <source>
        <dbReference type="ARBA" id="ARBA00023180"/>
    </source>
</evidence>
<evidence type="ECO:0000256" key="7">
    <source>
        <dbReference type="ARBA" id="ARBA00022840"/>
    </source>
</evidence>
<keyword evidence="16" id="KW-1185">Reference proteome</keyword>
<keyword evidence="4 12" id="KW-0812">Transmembrane</keyword>
<feature type="transmembrane region" description="Helical" evidence="12">
    <location>
        <begin position="382"/>
        <end position="407"/>
    </location>
</feature>
<dbReference type="GO" id="GO:0004714">
    <property type="term" value="F:transmembrane receptor protein tyrosine kinase activity"/>
    <property type="evidence" value="ECO:0007669"/>
    <property type="project" value="InterPro"/>
</dbReference>
<evidence type="ECO:0000256" key="1">
    <source>
        <dbReference type="ARBA" id="ARBA00004479"/>
    </source>
</evidence>
<dbReference type="GO" id="GO:0016020">
    <property type="term" value="C:membrane"/>
    <property type="evidence" value="ECO:0007669"/>
    <property type="project" value="UniProtKB-SubCell"/>
</dbReference>
<dbReference type="Pfam" id="PF12819">
    <property type="entry name" value="Malectin_like"/>
    <property type="match status" value="1"/>
</dbReference>
<dbReference type="PANTHER" id="PTHR34590:SF5">
    <property type="entry name" value="OS04G0586500 PROTEIN"/>
    <property type="match status" value="1"/>
</dbReference>
<feature type="domain" description="Malectin-like" evidence="14">
    <location>
        <begin position="38"/>
        <end position="228"/>
    </location>
</feature>
<keyword evidence="9 12" id="KW-0472">Membrane</keyword>
<evidence type="ECO:0000256" key="13">
    <source>
        <dbReference type="SAM" id="SignalP"/>
    </source>
</evidence>
<evidence type="ECO:0000313" key="15">
    <source>
        <dbReference type="EMBL" id="KAJ6768518.1"/>
    </source>
</evidence>
<keyword evidence="8 12" id="KW-1133">Transmembrane helix</keyword>
<evidence type="ECO:0000256" key="5">
    <source>
        <dbReference type="ARBA" id="ARBA00022729"/>
    </source>
</evidence>
<dbReference type="Proteomes" id="UP001151752">
    <property type="component" value="Chromosome 8"/>
</dbReference>
<dbReference type="GO" id="GO:0005524">
    <property type="term" value="F:ATP binding"/>
    <property type="evidence" value="ECO:0007669"/>
    <property type="project" value="UniProtKB-KW"/>
</dbReference>
<evidence type="ECO:0000256" key="6">
    <source>
        <dbReference type="ARBA" id="ARBA00022741"/>
    </source>
</evidence>
<evidence type="ECO:0000256" key="9">
    <source>
        <dbReference type="ARBA" id="ARBA00023136"/>
    </source>
</evidence>
<dbReference type="Gene3D" id="2.60.120.430">
    <property type="entry name" value="Galactose-binding lectin"/>
    <property type="match status" value="1"/>
</dbReference>
<feature type="compositionally biased region" description="Polar residues" evidence="11">
    <location>
        <begin position="441"/>
        <end position="452"/>
    </location>
</feature>
<organism evidence="15 16">
    <name type="scientific">Salix koriyanagi</name>
    <dbReference type="NCBI Taxonomy" id="2511006"/>
    <lineage>
        <taxon>Eukaryota</taxon>
        <taxon>Viridiplantae</taxon>
        <taxon>Streptophyta</taxon>
        <taxon>Embryophyta</taxon>
        <taxon>Tracheophyta</taxon>
        <taxon>Spermatophyta</taxon>
        <taxon>Magnoliopsida</taxon>
        <taxon>eudicotyledons</taxon>
        <taxon>Gunneridae</taxon>
        <taxon>Pentapetalae</taxon>
        <taxon>rosids</taxon>
        <taxon>fabids</taxon>
        <taxon>Malpighiales</taxon>
        <taxon>Salicaceae</taxon>
        <taxon>Saliceae</taxon>
        <taxon>Salix</taxon>
    </lineage>
</organism>
<evidence type="ECO:0000259" key="14">
    <source>
        <dbReference type="Pfam" id="PF12819"/>
    </source>
</evidence>
<feature type="region of interest" description="Disordered" evidence="11">
    <location>
        <begin position="418"/>
        <end position="452"/>
    </location>
</feature>
<evidence type="ECO:0000313" key="16">
    <source>
        <dbReference type="Proteomes" id="UP001151752"/>
    </source>
</evidence>
<evidence type="ECO:0000256" key="3">
    <source>
        <dbReference type="ARBA" id="ARBA00022679"/>
    </source>
</evidence>
<comment type="subcellular location">
    <subcellularLocation>
        <location evidence="1">Membrane</location>
        <topology evidence="1">Single-pass type I membrane protein</topology>
    </subcellularLocation>
</comment>
<protein>
    <submittedName>
        <fullName evidence="15">RECEPTOR-LIKE PROTEIN KINASE ANXUR2</fullName>
    </submittedName>
</protein>
<dbReference type="FunFam" id="2.60.120.430:FF:000003">
    <property type="entry name" value="FERONIA receptor-like kinase"/>
    <property type="match status" value="1"/>
</dbReference>
<comment type="caution">
    <text evidence="15">The sequence shown here is derived from an EMBL/GenBank/DDBJ whole genome shotgun (WGS) entry which is preliminary data.</text>
</comment>
<keyword evidence="2" id="KW-0723">Serine/threonine-protein kinase</keyword>
<dbReference type="InterPro" id="IPR024788">
    <property type="entry name" value="Malectin-like_Carb-bd_dom"/>
</dbReference>
<gene>
    <name evidence="15" type="ORF">OIU74_022220</name>
</gene>
<feature type="signal peptide" evidence="13">
    <location>
        <begin position="1"/>
        <end position="20"/>
    </location>
</feature>
<feature type="compositionally biased region" description="Basic and acidic residues" evidence="11">
    <location>
        <begin position="418"/>
        <end position="434"/>
    </location>
</feature>
<dbReference type="AlphaFoldDB" id="A0A9Q0WM83"/>
<proteinExistence type="predicted"/>
<dbReference type="PANTHER" id="PTHR34590">
    <property type="entry name" value="OS03G0124300 PROTEIN-RELATED"/>
    <property type="match status" value="1"/>
</dbReference>
<keyword evidence="6" id="KW-0547">Nucleotide-binding</keyword>
<keyword evidence="15" id="KW-0675">Receptor</keyword>